<dbReference type="AlphaFoldDB" id="A0AA40CW37"/>
<keyword evidence="4" id="KW-1185">Reference proteome</keyword>
<proteinExistence type="predicted"/>
<protein>
    <recommendedName>
        <fullName evidence="2">PD-(D/E)XK nuclease-like domain-containing protein</fullName>
    </recommendedName>
</protein>
<comment type="caution">
    <text evidence="3">The sequence shown here is derived from an EMBL/GenBank/DDBJ whole genome shotgun (WGS) entry which is preliminary data.</text>
</comment>
<name>A0AA40CW37_9PEZI</name>
<evidence type="ECO:0000259" key="2">
    <source>
        <dbReference type="Pfam" id="PF20516"/>
    </source>
</evidence>
<dbReference type="EMBL" id="JAUJDW010000026">
    <property type="protein sequence ID" value="KAK0653675.1"/>
    <property type="molecule type" value="Genomic_DNA"/>
</dbReference>
<evidence type="ECO:0000256" key="1">
    <source>
        <dbReference type="SAM" id="MobiDB-lite"/>
    </source>
</evidence>
<feature type="region of interest" description="Disordered" evidence="1">
    <location>
        <begin position="1"/>
        <end position="89"/>
    </location>
</feature>
<evidence type="ECO:0000313" key="3">
    <source>
        <dbReference type="EMBL" id="KAK0653675.1"/>
    </source>
</evidence>
<feature type="compositionally biased region" description="Acidic residues" evidence="1">
    <location>
        <begin position="51"/>
        <end position="79"/>
    </location>
</feature>
<feature type="compositionally biased region" description="Low complexity" evidence="1">
    <location>
        <begin position="1"/>
        <end position="13"/>
    </location>
</feature>
<dbReference type="InterPro" id="IPR046797">
    <property type="entry name" value="PDDEXK_12"/>
</dbReference>
<dbReference type="Pfam" id="PF20516">
    <property type="entry name" value="PDDEXK_12"/>
    <property type="match status" value="1"/>
</dbReference>
<evidence type="ECO:0000313" key="4">
    <source>
        <dbReference type="Proteomes" id="UP001175001"/>
    </source>
</evidence>
<organism evidence="3 4">
    <name type="scientific">Lasiodiplodia hormozganensis</name>
    <dbReference type="NCBI Taxonomy" id="869390"/>
    <lineage>
        <taxon>Eukaryota</taxon>
        <taxon>Fungi</taxon>
        <taxon>Dikarya</taxon>
        <taxon>Ascomycota</taxon>
        <taxon>Pezizomycotina</taxon>
        <taxon>Dothideomycetes</taxon>
        <taxon>Dothideomycetes incertae sedis</taxon>
        <taxon>Botryosphaeriales</taxon>
        <taxon>Botryosphaeriaceae</taxon>
        <taxon>Lasiodiplodia</taxon>
    </lineage>
</organism>
<dbReference type="Proteomes" id="UP001175001">
    <property type="component" value="Unassembled WGS sequence"/>
</dbReference>
<gene>
    <name evidence="3" type="ORF">DIS24_g5867</name>
</gene>
<reference evidence="3" key="1">
    <citation type="submission" date="2023-06" db="EMBL/GenBank/DDBJ databases">
        <title>Multi-omics analyses reveal the molecular pathogenesis toolkit of Lasiodiplodia hormozganensis, a cross-kingdom pathogen.</title>
        <authorList>
            <person name="Felix C."/>
            <person name="Meneses R."/>
            <person name="Goncalves M.F.M."/>
            <person name="Tilleman L."/>
            <person name="Duarte A.S."/>
            <person name="Jorrin-Novo J.V."/>
            <person name="Van De Peer Y."/>
            <person name="Deforce D."/>
            <person name="Van Nieuwerburgh F."/>
            <person name="Esteves A.C."/>
            <person name="Alves A."/>
        </authorList>
    </citation>
    <scope>NUCLEOTIDE SEQUENCE</scope>
    <source>
        <strain evidence="3">CBS 339.90</strain>
    </source>
</reference>
<feature type="domain" description="PD-(D/E)XK nuclease-like" evidence="2">
    <location>
        <begin position="146"/>
        <end position="399"/>
    </location>
</feature>
<accession>A0AA40CW37</accession>
<sequence>MRERSSSSFESESLASTPRLPVSIAGVKRRRPTGAARTSTTLAARPRHADDDEDDDDDDDDEDDEDDDDDNDDDDEESEEPRLQRRRHQRLNGTLALPRDVMVVRDFEMDRLPFQLAVVVQGIYTIKTGRHVFYYEDQEKGPRSPETDRDSQFLEDVQRPYYAPVVTRDALQKIVGVARECSNGKHCVADWNARVHSAVLDLALHNPSFTERICFMNCNTAQLQPESLVPSWPHLTEYQLTSKMVDFVVCLRFDNDDDLECMRDILLESNPQSLSINQTLHDPLIAAPIALSIFTKRPDQTWDEAQLQISVWVAAQFKRLNQLVQCRWGGEWRKHAYDFLPFIIIDGHEWSFLAASLNGIGQTVIWRKIMFSDTMTESGVQQILAVLHWIAVWVQRTYRRWFYESVLDMAMPGDGHY</sequence>